<gene>
    <name evidence="1" type="ORF">DPMN_169500</name>
</gene>
<dbReference type="AlphaFoldDB" id="A0A9D4IDP3"/>
<reference evidence="1" key="1">
    <citation type="journal article" date="2019" name="bioRxiv">
        <title>The Genome of the Zebra Mussel, Dreissena polymorpha: A Resource for Invasive Species Research.</title>
        <authorList>
            <person name="McCartney M.A."/>
            <person name="Auch B."/>
            <person name="Kono T."/>
            <person name="Mallez S."/>
            <person name="Zhang Y."/>
            <person name="Obille A."/>
            <person name="Becker A."/>
            <person name="Abrahante J.E."/>
            <person name="Garbe J."/>
            <person name="Badalamenti J.P."/>
            <person name="Herman A."/>
            <person name="Mangelson H."/>
            <person name="Liachko I."/>
            <person name="Sullivan S."/>
            <person name="Sone E.D."/>
            <person name="Koren S."/>
            <person name="Silverstein K.A.T."/>
            <person name="Beckman K.B."/>
            <person name="Gohl D.M."/>
        </authorList>
    </citation>
    <scope>NUCLEOTIDE SEQUENCE</scope>
    <source>
        <strain evidence="1">Duluth1</strain>
        <tissue evidence="1">Whole animal</tissue>
    </source>
</reference>
<dbReference type="EMBL" id="JAIWYP010000009">
    <property type="protein sequence ID" value="KAH3768288.1"/>
    <property type="molecule type" value="Genomic_DNA"/>
</dbReference>
<reference evidence="1" key="2">
    <citation type="submission" date="2020-11" db="EMBL/GenBank/DDBJ databases">
        <authorList>
            <person name="McCartney M.A."/>
            <person name="Auch B."/>
            <person name="Kono T."/>
            <person name="Mallez S."/>
            <person name="Becker A."/>
            <person name="Gohl D.M."/>
            <person name="Silverstein K.A.T."/>
            <person name="Koren S."/>
            <person name="Bechman K.B."/>
            <person name="Herman A."/>
            <person name="Abrahante J.E."/>
            <person name="Garbe J."/>
        </authorList>
    </citation>
    <scope>NUCLEOTIDE SEQUENCE</scope>
    <source>
        <strain evidence="1">Duluth1</strain>
        <tissue evidence="1">Whole animal</tissue>
    </source>
</reference>
<sequence>MSSKWFMVLKDQGTIDKIMYRFIVDYNALFKESDEDTPNVYLERQRNNKVTDRPPPPKLSIIEPEISKEDYKTGRNVVKWPNCHETVSTVWYLSRE</sequence>
<dbReference type="Proteomes" id="UP000828390">
    <property type="component" value="Unassembled WGS sequence"/>
</dbReference>
<proteinExistence type="predicted"/>
<organism evidence="1 2">
    <name type="scientific">Dreissena polymorpha</name>
    <name type="common">Zebra mussel</name>
    <name type="synonym">Mytilus polymorpha</name>
    <dbReference type="NCBI Taxonomy" id="45954"/>
    <lineage>
        <taxon>Eukaryota</taxon>
        <taxon>Metazoa</taxon>
        <taxon>Spiralia</taxon>
        <taxon>Lophotrochozoa</taxon>
        <taxon>Mollusca</taxon>
        <taxon>Bivalvia</taxon>
        <taxon>Autobranchia</taxon>
        <taxon>Heteroconchia</taxon>
        <taxon>Euheterodonta</taxon>
        <taxon>Imparidentia</taxon>
        <taxon>Neoheterodontei</taxon>
        <taxon>Myida</taxon>
        <taxon>Dreissenoidea</taxon>
        <taxon>Dreissenidae</taxon>
        <taxon>Dreissena</taxon>
    </lineage>
</organism>
<accession>A0A9D4IDP3</accession>
<evidence type="ECO:0000313" key="1">
    <source>
        <dbReference type="EMBL" id="KAH3768288.1"/>
    </source>
</evidence>
<evidence type="ECO:0000313" key="2">
    <source>
        <dbReference type="Proteomes" id="UP000828390"/>
    </source>
</evidence>
<keyword evidence="2" id="KW-1185">Reference proteome</keyword>
<protein>
    <submittedName>
        <fullName evidence="1">Uncharacterized protein</fullName>
    </submittedName>
</protein>
<name>A0A9D4IDP3_DREPO</name>
<comment type="caution">
    <text evidence="1">The sequence shown here is derived from an EMBL/GenBank/DDBJ whole genome shotgun (WGS) entry which is preliminary data.</text>
</comment>